<dbReference type="EMBL" id="CAJNDS010000768">
    <property type="protein sequence ID" value="CAE7232592.1"/>
    <property type="molecule type" value="Genomic_DNA"/>
</dbReference>
<feature type="coiled-coil region" evidence="1">
    <location>
        <begin position="786"/>
        <end position="813"/>
    </location>
</feature>
<dbReference type="OrthoDB" id="442871at2759"/>
<reference evidence="3" key="1">
    <citation type="submission" date="2021-02" db="EMBL/GenBank/DDBJ databases">
        <authorList>
            <person name="Dougan E. K."/>
            <person name="Rhodes N."/>
            <person name="Thang M."/>
            <person name="Chan C."/>
        </authorList>
    </citation>
    <scope>NUCLEOTIDE SEQUENCE</scope>
</reference>
<feature type="region of interest" description="Disordered" evidence="2">
    <location>
        <begin position="211"/>
        <end position="240"/>
    </location>
</feature>
<keyword evidence="4" id="KW-1185">Reference proteome</keyword>
<dbReference type="GO" id="GO:0006801">
    <property type="term" value="P:superoxide metabolic process"/>
    <property type="evidence" value="ECO:0007669"/>
    <property type="project" value="InterPro"/>
</dbReference>
<dbReference type="AlphaFoldDB" id="A0A812KMR2"/>
<evidence type="ECO:0000256" key="2">
    <source>
        <dbReference type="SAM" id="MobiDB-lite"/>
    </source>
</evidence>
<gene>
    <name evidence="3" type="ORF">SNAT2548_LOCUS9639</name>
</gene>
<evidence type="ECO:0000313" key="4">
    <source>
        <dbReference type="Proteomes" id="UP000604046"/>
    </source>
</evidence>
<name>A0A812KMR2_9DINO</name>
<dbReference type="InterPro" id="IPR036423">
    <property type="entry name" value="SOD-like_Cu/Zn_dom_sf"/>
</dbReference>
<dbReference type="SUPFAM" id="SSF49329">
    <property type="entry name" value="Cu,Zn superoxide dismutase-like"/>
    <property type="match status" value="3"/>
</dbReference>
<dbReference type="Gene3D" id="2.60.40.200">
    <property type="entry name" value="Superoxide dismutase, copper/zinc binding domain"/>
    <property type="match status" value="2"/>
</dbReference>
<evidence type="ECO:0008006" key="5">
    <source>
        <dbReference type="Google" id="ProtNLM"/>
    </source>
</evidence>
<organism evidence="3 4">
    <name type="scientific">Symbiodinium natans</name>
    <dbReference type="NCBI Taxonomy" id="878477"/>
    <lineage>
        <taxon>Eukaryota</taxon>
        <taxon>Sar</taxon>
        <taxon>Alveolata</taxon>
        <taxon>Dinophyceae</taxon>
        <taxon>Suessiales</taxon>
        <taxon>Symbiodiniaceae</taxon>
        <taxon>Symbiodinium</taxon>
    </lineage>
</organism>
<evidence type="ECO:0000256" key="1">
    <source>
        <dbReference type="SAM" id="Coils"/>
    </source>
</evidence>
<protein>
    <recommendedName>
        <fullName evidence="5">Superoxide dismutase copper/zinc binding domain-containing protein</fullName>
    </recommendedName>
</protein>
<dbReference type="Proteomes" id="UP000604046">
    <property type="component" value="Unassembled WGS sequence"/>
</dbReference>
<evidence type="ECO:0000313" key="3">
    <source>
        <dbReference type="EMBL" id="CAE7232592.1"/>
    </source>
</evidence>
<dbReference type="GO" id="GO:0046872">
    <property type="term" value="F:metal ion binding"/>
    <property type="evidence" value="ECO:0007669"/>
    <property type="project" value="InterPro"/>
</dbReference>
<proteinExistence type="predicted"/>
<accession>A0A812KMR2</accession>
<feature type="compositionally biased region" description="Low complexity" evidence="2">
    <location>
        <begin position="229"/>
        <end position="240"/>
    </location>
</feature>
<keyword evidence="1" id="KW-0175">Coiled coil</keyword>
<sequence>MLFPEEMFEDMCGFCEAQTGVAVPGCAPAGGGDPEISPGCDFMKLRPSREVVHCAGDQDAVLEEAKADGENCVAYVALQKHTSCSEFCEEKGSTCEMAIDQPNGQKCVASVSSLNEIDTSKINCEAKGFRDLICVCKKPDNPAPGPTPEEACAAQHDFSVQDAADLCREKVDFLKGVAYPGTASNAAAMEKEMFLRMCILDVCSAAPEDREEVAANVADQDPTDPPVEPETTTTTSAPTVGDESYVFGFSPYVDSSSPFQPDGVVEVESLPDGMTRLSWSLTGLDPACSSPCSQTNCCGIHIHEGKSCEDDAGGHFWDSAIPQDPWLSVKYDSSTDPANLLSKVVKTGLGNEDVLGRTLESTTTVFEEYPNYDGDSPLTSGGVKVESDDTTQTLSWLFTQGLDPRCTEAECTDANCCGVHIHEGTTCSDADAIGGHYWNKELYAEDPWKDVRYVIQGSMPSAVNDLSVTTGFAAEDINGRAVVVHDYNSVRVGCAIIELPPDATPVEGDDLYVFDFSPYPGSSSPFQPQGVVEVKSTEDSTTVLSWSLTGLDPGCSSQCSQTNCCGIHIHEGTSCSEDAGPHHWGGDGADPWLSVKYDSSTDPANVLSLEVDTGLARSDVLGRTLVIHDATGARIACGIIEESTTTVFEEYPNYDGDSPLTSGGVKVESDDTTQTLSWLFTQGLDPRCTEAECTDANCCGVHIHEGTTCSDADAIGGHYWNKELYAEDPWKDVRYVIQGSMPSAVNDLSVTTGFAAEDINGRAVVVHDYNGVRVGCATIKICVDSKSTVKGAIEKLEEAVDQIKDALSDLSAMVNGSSKGGHSGYHSSHYYGTYGTDKQTPYKCNNICADICQTQHPEPAHCQHQCKTRQNAILDIAQVYCAHGLCSSLIQTNETNEEVGLLQRRTQRSEEELEAEVGLGAQCRQTWKYCQLFCKRGFLLPLEDAYDEIRKCRAECEANFMAFQDPLQKYVDAGCCAS</sequence>
<comment type="caution">
    <text evidence="3">The sequence shown here is derived from an EMBL/GenBank/DDBJ whole genome shotgun (WGS) entry which is preliminary data.</text>
</comment>